<dbReference type="AlphaFoldDB" id="A0A5B7F4P4"/>
<dbReference type="Proteomes" id="UP000324222">
    <property type="component" value="Unassembled WGS sequence"/>
</dbReference>
<gene>
    <name evidence="2" type="ORF">E2C01_035107</name>
</gene>
<evidence type="ECO:0000256" key="1">
    <source>
        <dbReference type="SAM" id="MobiDB-lite"/>
    </source>
</evidence>
<organism evidence="2 3">
    <name type="scientific">Portunus trituberculatus</name>
    <name type="common">Swimming crab</name>
    <name type="synonym">Neptunus trituberculatus</name>
    <dbReference type="NCBI Taxonomy" id="210409"/>
    <lineage>
        <taxon>Eukaryota</taxon>
        <taxon>Metazoa</taxon>
        <taxon>Ecdysozoa</taxon>
        <taxon>Arthropoda</taxon>
        <taxon>Crustacea</taxon>
        <taxon>Multicrustacea</taxon>
        <taxon>Malacostraca</taxon>
        <taxon>Eumalacostraca</taxon>
        <taxon>Eucarida</taxon>
        <taxon>Decapoda</taxon>
        <taxon>Pleocyemata</taxon>
        <taxon>Brachyura</taxon>
        <taxon>Eubrachyura</taxon>
        <taxon>Portunoidea</taxon>
        <taxon>Portunidae</taxon>
        <taxon>Portuninae</taxon>
        <taxon>Portunus</taxon>
    </lineage>
</organism>
<name>A0A5B7F4P4_PORTR</name>
<proteinExistence type="predicted"/>
<protein>
    <submittedName>
        <fullName evidence="2">Uncharacterized protein</fullName>
    </submittedName>
</protein>
<comment type="caution">
    <text evidence="2">The sequence shown here is derived from an EMBL/GenBank/DDBJ whole genome shotgun (WGS) entry which is preliminary data.</text>
</comment>
<dbReference type="EMBL" id="VSRR010005084">
    <property type="protein sequence ID" value="MPC41512.1"/>
    <property type="molecule type" value="Genomic_DNA"/>
</dbReference>
<evidence type="ECO:0000313" key="3">
    <source>
        <dbReference type="Proteomes" id="UP000324222"/>
    </source>
</evidence>
<evidence type="ECO:0000313" key="2">
    <source>
        <dbReference type="EMBL" id="MPC41512.1"/>
    </source>
</evidence>
<reference evidence="2 3" key="1">
    <citation type="submission" date="2019-05" db="EMBL/GenBank/DDBJ databases">
        <title>Another draft genome of Portunus trituberculatus and its Hox gene families provides insights of decapod evolution.</title>
        <authorList>
            <person name="Jeong J.-H."/>
            <person name="Song I."/>
            <person name="Kim S."/>
            <person name="Choi T."/>
            <person name="Kim D."/>
            <person name="Ryu S."/>
            <person name="Kim W."/>
        </authorList>
    </citation>
    <scope>NUCLEOTIDE SEQUENCE [LARGE SCALE GENOMIC DNA]</scope>
    <source>
        <tissue evidence="2">Muscle</tissue>
    </source>
</reference>
<feature type="compositionally biased region" description="Low complexity" evidence="1">
    <location>
        <begin position="48"/>
        <end position="60"/>
    </location>
</feature>
<keyword evidence="3" id="KW-1185">Reference proteome</keyword>
<feature type="region of interest" description="Disordered" evidence="1">
    <location>
        <begin position="44"/>
        <end position="68"/>
    </location>
</feature>
<accession>A0A5B7F4P4</accession>
<sequence length="90" mass="9470">MVEAAALALSTAPGDGYGRIWNSGPLAVTSAPVRASFFCGSPDDHEAGSMGSSSSVGGWRRPPRRSLPRLRSFPLSLSLRSHRSTSLLSL</sequence>